<feature type="domain" description="GFO/IDH/MocA-like oxidoreductase" evidence="4">
    <location>
        <begin position="161"/>
        <end position="241"/>
    </location>
</feature>
<comment type="caution">
    <text evidence="5">The sequence shown here is derived from an EMBL/GenBank/DDBJ whole genome shotgun (WGS) entry which is preliminary data.</text>
</comment>
<dbReference type="EMBL" id="VFMN01000001">
    <property type="protein sequence ID" value="TQJ07621.1"/>
    <property type="molecule type" value="Genomic_DNA"/>
</dbReference>
<dbReference type="Proteomes" id="UP000317893">
    <property type="component" value="Unassembled WGS sequence"/>
</dbReference>
<evidence type="ECO:0000256" key="1">
    <source>
        <dbReference type="ARBA" id="ARBA00023002"/>
    </source>
</evidence>
<feature type="domain" description="Gfo/Idh/MocA-like oxidoreductase N-terminal" evidence="3">
    <location>
        <begin position="6"/>
        <end position="118"/>
    </location>
</feature>
<sequence>MSDGDLRVGLVGAGPWATMFHAPMVAGAAGAELTTVWARRPEAAQALADRFGATATTSYDELLSRVDAVAFAVPPAVQAEMATRAAEAGKHLILDKPLAFTLEDAVRLEAAVDEAGVTSILMLRNRFEPEVVRLLDAAQEVRPRGVLARMLTGAALEGSDFATPWRIERGALYDIGPHTLDLVEAVLGPVVEVSGVGDPTDWVGVTTRHESGAVGHVSLSLTVPGDTGGFRFEVVHEGGTLVLPELGGDGHDGEDAVATAIMAAFLEGVRTGRSHPFDVHRGVVVQRMLHDAGATG</sequence>
<evidence type="ECO:0000259" key="3">
    <source>
        <dbReference type="Pfam" id="PF01408"/>
    </source>
</evidence>
<dbReference type="Gene3D" id="3.30.360.10">
    <property type="entry name" value="Dihydrodipicolinate Reductase, domain 2"/>
    <property type="match status" value="1"/>
</dbReference>
<keyword evidence="2" id="KW-0520">NAD</keyword>
<dbReference type="Pfam" id="PF22725">
    <property type="entry name" value="GFO_IDH_MocA_C3"/>
    <property type="match status" value="1"/>
</dbReference>
<gene>
    <name evidence="5" type="ORF">FB458_0689</name>
</gene>
<organism evidence="5 6">
    <name type="scientific">Lapillicoccus jejuensis</name>
    <dbReference type="NCBI Taxonomy" id="402171"/>
    <lineage>
        <taxon>Bacteria</taxon>
        <taxon>Bacillati</taxon>
        <taxon>Actinomycetota</taxon>
        <taxon>Actinomycetes</taxon>
        <taxon>Micrococcales</taxon>
        <taxon>Intrasporangiaceae</taxon>
        <taxon>Lapillicoccus</taxon>
    </lineage>
</organism>
<dbReference type="Gene3D" id="3.40.50.720">
    <property type="entry name" value="NAD(P)-binding Rossmann-like Domain"/>
    <property type="match status" value="1"/>
</dbReference>
<reference evidence="5 6" key="1">
    <citation type="submission" date="2019-06" db="EMBL/GenBank/DDBJ databases">
        <title>Sequencing the genomes of 1000 actinobacteria strains.</title>
        <authorList>
            <person name="Klenk H.-P."/>
        </authorList>
    </citation>
    <scope>NUCLEOTIDE SEQUENCE [LARGE SCALE GENOMIC DNA]</scope>
    <source>
        <strain evidence="5 6">DSM 18607</strain>
    </source>
</reference>
<dbReference type="InterPro" id="IPR000683">
    <property type="entry name" value="Gfo/Idh/MocA-like_OxRdtase_N"/>
</dbReference>
<dbReference type="PANTHER" id="PTHR43818:SF11">
    <property type="entry name" value="BCDNA.GH03377"/>
    <property type="match status" value="1"/>
</dbReference>
<accession>A0A542DX07</accession>
<dbReference type="AlphaFoldDB" id="A0A542DX07"/>
<dbReference type="SUPFAM" id="SSF55347">
    <property type="entry name" value="Glyceraldehyde-3-phosphate dehydrogenase-like, C-terminal domain"/>
    <property type="match status" value="1"/>
</dbReference>
<dbReference type="InterPro" id="IPR050463">
    <property type="entry name" value="Gfo/Idh/MocA_oxidrdct_glycsds"/>
</dbReference>
<proteinExistence type="predicted"/>
<evidence type="ECO:0000313" key="5">
    <source>
        <dbReference type="EMBL" id="TQJ07621.1"/>
    </source>
</evidence>
<evidence type="ECO:0000256" key="2">
    <source>
        <dbReference type="ARBA" id="ARBA00023027"/>
    </source>
</evidence>
<keyword evidence="1" id="KW-0560">Oxidoreductase</keyword>
<protein>
    <submittedName>
        <fullName evidence="5">Putative dehydrogenase</fullName>
    </submittedName>
</protein>
<evidence type="ECO:0000313" key="6">
    <source>
        <dbReference type="Proteomes" id="UP000317893"/>
    </source>
</evidence>
<keyword evidence="6" id="KW-1185">Reference proteome</keyword>
<dbReference type="GO" id="GO:0000166">
    <property type="term" value="F:nucleotide binding"/>
    <property type="evidence" value="ECO:0007669"/>
    <property type="project" value="InterPro"/>
</dbReference>
<name>A0A542DX07_9MICO</name>
<dbReference type="RefSeq" id="WP_141846777.1">
    <property type="nucleotide sequence ID" value="NZ_BAAAPR010000008.1"/>
</dbReference>
<dbReference type="InterPro" id="IPR036291">
    <property type="entry name" value="NAD(P)-bd_dom_sf"/>
</dbReference>
<dbReference type="PANTHER" id="PTHR43818">
    <property type="entry name" value="BCDNA.GH03377"/>
    <property type="match status" value="1"/>
</dbReference>
<dbReference type="InterPro" id="IPR055170">
    <property type="entry name" value="GFO_IDH_MocA-like_dom"/>
</dbReference>
<dbReference type="SUPFAM" id="SSF51735">
    <property type="entry name" value="NAD(P)-binding Rossmann-fold domains"/>
    <property type="match status" value="1"/>
</dbReference>
<evidence type="ECO:0000259" key="4">
    <source>
        <dbReference type="Pfam" id="PF22725"/>
    </source>
</evidence>
<dbReference type="OrthoDB" id="9792085at2"/>
<dbReference type="GO" id="GO:0016491">
    <property type="term" value="F:oxidoreductase activity"/>
    <property type="evidence" value="ECO:0007669"/>
    <property type="project" value="UniProtKB-KW"/>
</dbReference>
<dbReference type="Pfam" id="PF01408">
    <property type="entry name" value="GFO_IDH_MocA"/>
    <property type="match status" value="1"/>
</dbReference>